<feature type="transmembrane region" description="Helical" evidence="6">
    <location>
        <begin position="238"/>
        <end position="263"/>
    </location>
</feature>
<dbReference type="AlphaFoldDB" id="A0A660KP92"/>
<organism evidence="8 9">
    <name type="scientific">Carpinus fangiana</name>
    <dbReference type="NCBI Taxonomy" id="176857"/>
    <lineage>
        <taxon>Eukaryota</taxon>
        <taxon>Viridiplantae</taxon>
        <taxon>Streptophyta</taxon>
        <taxon>Embryophyta</taxon>
        <taxon>Tracheophyta</taxon>
        <taxon>Spermatophyta</taxon>
        <taxon>Magnoliopsida</taxon>
        <taxon>eudicotyledons</taxon>
        <taxon>Gunneridae</taxon>
        <taxon>Pentapetalae</taxon>
        <taxon>rosids</taxon>
        <taxon>fabids</taxon>
        <taxon>Fagales</taxon>
        <taxon>Betulaceae</taxon>
        <taxon>Carpinus</taxon>
    </lineage>
</organism>
<evidence type="ECO:0000256" key="4">
    <source>
        <dbReference type="ARBA" id="ARBA00022989"/>
    </source>
</evidence>
<dbReference type="InterPro" id="IPR044644">
    <property type="entry name" value="DinF-like"/>
</dbReference>
<evidence type="ECO:0000256" key="3">
    <source>
        <dbReference type="ARBA" id="ARBA00022692"/>
    </source>
</evidence>
<dbReference type="PANTHER" id="PTHR42893:SF11">
    <property type="entry name" value="PROTEIN DETOXIFICATION 43"/>
    <property type="match status" value="1"/>
</dbReference>
<dbReference type="GO" id="GO:0015137">
    <property type="term" value="F:citrate transmembrane transporter activity"/>
    <property type="evidence" value="ECO:0007669"/>
    <property type="project" value="TreeGrafter"/>
</dbReference>
<dbReference type="NCBIfam" id="TIGR00797">
    <property type="entry name" value="matE"/>
    <property type="match status" value="1"/>
</dbReference>
<feature type="transmembrane region" description="Helical" evidence="6">
    <location>
        <begin position="556"/>
        <end position="575"/>
    </location>
</feature>
<keyword evidence="4 6" id="KW-1133">Transmembrane helix</keyword>
<dbReference type="OrthoDB" id="2126698at2759"/>
<feature type="compositionally biased region" description="Acidic residues" evidence="7">
    <location>
        <begin position="201"/>
        <end position="210"/>
    </location>
</feature>
<comment type="similarity">
    <text evidence="2 6">Belongs to the multi antimicrobial extrusion (MATE) (TC 2.A.66.1) family.</text>
</comment>
<accession>A0A660KP92</accession>
<reference evidence="8 9" key="1">
    <citation type="submission" date="2019-06" db="EMBL/GenBank/DDBJ databases">
        <title>A chromosomal-level reference genome of Carpinus fangiana (Coryloideae, Betulaceae).</title>
        <authorList>
            <person name="Yang X."/>
            <person name="Wang Z."/>
            <person name="Zhang L."/>
            <person name="Hao G."/>
            <person name="Liu J."/>
            <person name="Yang Y."/>
        </authorList>
    </citation>
    <scope>NUCLEOTIDE SEQUENCE [LARGE SCALE GENOMIC DNA]</scope>
    <source>
        <strain evidence="8">Cfa_2016G</strain>
        <tissue evidence="8">Leaf</tissue>
    </source>
</reference>
<evidence type="ECO:0000256" key="1">
    <source>
        <dbReference type="ARBA" id="ARBA00004141"/>
    </source>
</evidence>
<protein>
    <recommendedName>
        <fullName evidence="6">Protein DETOXIFICATION</fullName>
    </recommendedName>
    <alternativeName>
        <fullName evidence="6">Multidrug and toxic compound extrusion protein</fullName>
    </alternativeName>
</protein>
<dbReference type="InterPro" id="IPR002528">
    <property type="entry name" value="MATE_fam"/>
</dbReference>
<evidence type="ECO:0000256" key="2">
    <source>
        <dbReference type="ARBA" id="ARBA00010199"/>
    </source>
</evidence>
<keyword evidence="3 6" id="KW-0812">Transmembrane</keyword>
<dbReference type="PANTHER" id="PTHR42893">
    <property type="entry name" value="PROTEIN DETOXIFICATION 44, CHLOROPLASTIC-RELATED"/>
    <property type="match status" value="1"/>
</dbReference>
<feature type="transmembrane region" description="Helical" evidence="6">
    <location>
        <begin position="389"/>
        <end position="412"/>
    </location>
</feature>
<feature type="transmembrane region" description="Helical" evidence="6">
    <location>
        <begin position="291"/>
        <end position="309"/>
    </location>
</feature>
<sequence length="593" mass="63595">MDENRSLHATTWGRWKKKPMFVFFRDSRLVFKLDALGWEILGIALPAALAVAADPIASLIDTAFIGHIGPVELAAAGVSIALFNQASRITIFPLVSITTSFVAEEDTVGKMSIKAAAEKCSDKNGETEDDMLEDMEKGEAGKKGEEDLEKGSPKSSERKPENMIPDQDVEKGAAGTSKKESMTEDVGKVAATKSDAKESTPEEDDEDEGFDTTASSKDPSDFGFKKNKIKVKNEKKHIASASTALLFGAVLGIIQAVVLVFAARPLLHVMGVKQSSPMLAPALKYLKLRSLGAPAVLLSLAMQGIFRGFKDTKTPLYVIVVGYTTNIILDPILIFVLRLGISGAAIAHVLSQYLILSILLCMLMRKVYLLPPSLKQLQLGRFFKNGGLLLARVVAVTFCVTLAASLAARLGATPMAAFQTCLQVWLTSSLLSDGLAVAGQAILACAFAEKDLKKAIAIANRVLQMGFVLGVGLALVVGVGLYFGAGVFSRDVHVLHLIKIGLPFVAATQPINSLAFVFDGVNFGASDFAYSAYSLVIVAAASITSLFILYKNNGFVGIWIALTIYMFLRAFAGIWRMGTGTGPWRFLRNGSLP</sequence>
<gene>
    <name evidence="8" type="ORF">FH972_010763</name>
</gene>
<dbReference type="Pfam" id="PF01554">
    <property type="entry name" value="MatE"/>
    <property type="match status" value="2"/>
</dbReference>
<feature type="compositionally biased region" description="Basic and acidic residues" evidence="7">
    <location>
        <begin position="177"/>
        <end position="187"/>
    </location>
</feature>
<evidence type="ECO:0000256" key="6">
    <source>
        <dbReference type="RuleBase" id="RU004914"/>
    </source>
</evidence>
<evidence type="ECO:0000313" key="9">
    <source>
        <dbReference type="Proteomes" id="UP000327013"/>
    </source>
</evidence>
<proteinExistence type="inferred from homology"/>
<evidence type="ECO:0000256" key="7">
    <source>
        <dbReference type="SAM" id="MobiDB-lite"/>
    </source>
</evidence>
<feature type="transmembrane region" description="Helical" evidence="6">
    <location>
        <begin position="424"/>
        <end position="447"/>
    </location>
</feature>
<feature type="compositionally biased region" description="Basic and acidic residues" evidence="7">
    <location>
        <begin position="134"/>
        <end position="161"/>
    </location>
</feature>
<comment type="caution">
    <text evidence="6">Lacks conserved residue(s) required for the propagation of feature annotation.</text>
</comment>
<dbReference type="EMBL" id="CM017324">
    <property type="protein sequence ID" value="KAE8038232.1"/>
    <property type="molecule type" value="Genomic_DNA"/>
</dbReference>
<name>A0A660KP92_9ROSI</name>
<dbReference type="CDD" id="cd13136">
    <property type="entry name" value="MATE_DinF_like"/>
    <property type="match status" value="1"/>
</dbReference>
<feature type="region of interest" description="Disordered" evidence="7">
    <location>
        <begin position="118"/>
        <end position="219"/>
    </location>
</feature>
<dbReference type="GO" id="GO:0015297">
    <property type="term" value="F:antiporter activity"/>
    <property type="evidence" value="ECO:0007669"/>
    <property type="project" value="InterPro"/>
</dbReference>
<feature type="transmembrane region" description="Helical" evidence="6">
    <location>
        <begin position="316"/>
        <end position="339"/>
    </location>
</feature>
<evidence type="ECO:0000256" key="5">
    <source>
        <dbReference type="ARBA" id="ARBA00023136"/>
    </source>
</evidence>
<comment type="subcellular location">
    <subcellularLocation>
        <location evidence="1">Membrane</location>
        <topology evidence="1">Multi-pass membrane protein</topology>
    </subcellularLocation>
</comment>
<feature type="transmembrane region" description="Helical" evidence="6">
    <location>
        <begin position="467"/>
        <end position="488"/>
    </location>
</feature>
<feature type="transmembrane region" description="Helical" evidence="6">
    <location>
        <begin position="345"/>
        <end position="368"/>
    </location>
</feature>
<evidence type="ECO:0000313" key="8">
    <source>
        <dbReference type="EMBL" id="KAE8038232.1"/>
    </source>
</evidence>
<feature type="transmembrane region" description="Helical" evidence="6">
    <location>
        <begin position="530"/>
        <end position="550"/>
    </location>
</feature>
<keyword evidence="5 6" id="KW-0472">Membrane</keyword>
<keyword evidence="9" id="KW-1185">Reference proteome</keyword>
<dbReference type="Proteomes" id="UP000327013">
    <property type="component" value="Chromosome 4"/>
</dbReference>
<dbReference type="GO" id="GO:0042910">
    <property type="term" value="F:xenobiotic transmembrane transporter activity"/>
    <property type="evidence" value="ECO:0007669"/>
    <property type="project" value="InterPro"/>
</dbReference>
<dbReference type="GO" id="GO:0016020">
    <property type="term" value="C:membrane"/>
    <property type="evidence" value="ECO:0007669"/>
    <property type="project" value="UniProtKB-SubCell"/>
</dbReference>